<reference evidence="2" key="1">
    <citation type="submission" date="2019-06" db="EMBL/GenBank/DDBJ databases">
        <title>Alistipes onderdonkii subsp. vulgaris subsp. nov., Alistipes dispar sp. nov. and Alistipes communis sp. nov., isolated from human faeces, and creation of Alistipes onderdonkii subsp. onderdonkii subsp. nov.</title>
        <authorList>
            <person name="Sakamoto M."/>
            <person name="Ikeyama N."/>
            <person name="Ogata Y."/>
            <person name="Suda W."/>
            <person name="Iino T."/>
            <person name="Hattori M."/>
            <person name="Ohkuma M."/>
        </authorList>
    </citation>
    <scope>NUCLEOTIDE SEQUENCE [LARGE SCALE GENOMIC DNA]</scope>
    <source>
        <strain evidence="2">5CBH24</strain>
    </source>
</reference>
<dbReference type="Gene3D" id="3.40.50.1820">
    <property type="entry name" value="alpha/beta hydrolase"/>
    <property type="match status" value="1"/>
</dbReference>
<keyword evidence="2" id="KW-1185">Reference proteome</keyword>
<dbReference type="RefSeq" id="WP_141412321.1">
    <property type="nucleotide sequence ID" value="NZ_AP019735.1"/>
</dbReference>
<name>A0A4Y1WR19_9BACT</name>
<protein>
    <submittedName>
        <fullName evidence="1">Alpha/beta hydrolase</fullName>
    </submittedName>
</protein>
<evidence type="ECO:0000313" key="1">
    <source>
        <dbReference type="EMBL" id="BBL03541.1"/>
    </source>
</evidence>
<dbReference type="KEGG" id="acou:A5CBH24_08540"/>
<dbReference type="OrthoDB" id="9780932at2"/>
<dbReference type="PRINTS" id="PR00111">
    <property type="entry name" value="ABHYDROLASE"/>
</dbReference>
<proteinExistence type="predicted"/>
<dbReference type="SUPFAM" id="SSF53474">
    <property type="entry name" value="alpha/beta-Hydrolases"/>
    <property type="match status" value="1"/>
</dbReference>
<evidence type="ECO:0000313" key="2">
    <source>
        <dbReference type="Proteomes" id="UP000318946"/>
    </source>
</evidence>
<dbReference type="InterPro" id="IPR000639">
    <property type="entry name" value="Epox_hydrolase-like"/>
</dbReference>
<sequence>MIEKFIMAGRTALHVCDSQQGERCVVLLHGYLESMFVWDDFVPLLYKRVRVVTLDLPGHGISEVRGECHSMEYLADVVRDALQALGIARCTLVGHSMGGYVALAFCERHPEMLDGLVLFSSTPNADTEEKRENRRREIALVRAGKKEQLARVAPGAGFAADNRQRMADAIADLTEQVYLTEDDGIVALLNGMIARPDRNEMLRRSPVRQLFVFGRKDEYIPAAVAEQLAAAHPQAQVVWLADSGHMGFLEEPEAAAEALLRFVGAEPDGQTAASVAGASEMPAAEA</sequence>
<dbReference type="AlphaFoldDB" id="A0A4Y1WR19"/>
<dbReference type="PANTHER" id="PTHR43798">
    <property type="entry name" value="MONOACYLGLYCEROL LIPASE"/>
    <property type="match status" value="1"/>
</dbReference>
<dbReference type="Pfam" id="PF12697">
    <property type="entry name" value="Abhydrolase_6"/>
    <property type="match status" value="1"/>
</dbReference>
<dbReference type="InterPro" id="IPR000073">
    <property type="entry name" value="AB_hydrolase_1"/>
</dbReference>
<dbReference type="GO" id="GO:0016020">
    <property type="term" value="C:membrane"/>
    <property type="evidence" value="ECO:0007669"/>
    <property type="project" value="TreeGrafter"/>
</dbReference>
<gene>
    <name evidence="1" type="ORF">A5CBH24_08540</name>
</gene>
<dbReference type="GO" id="GO:0016787">
    <property type="term" value="F:hydrolase activity"/>
    <property type="evidence" value="ECO:0007669"/>
    <property type="project" value="UniProtKB-KW"/>
</dbReference>
<organism evidence="1 2">
    <name type="scientific">Alistipes communis</name>
    <dbReference type="NCBI Taxonomy" id="2585118"/>
    <lineage>
        <taxon>Bacteria</taxon>
        <taxon>Pseudomonadati</taxon>
        <taxon>Bacteroidota</taxon>
        <taxon>Bacteroidia</taxon>
        <taxon>Bacteroidales</taxon>
        <taxon>Rikenellaceae</taxon>
        <taxon>Alistipes</taxon>
    </lineage>
</organism>
<dbReference type="Proteomes" id="UP000318946">
    <property type="component" value="Chromosome"/>
</dbReference>
<dbReference type="GeneID" id="78341566"/>
<dbReference type="InterPro" id="IPR050266">
    <property type="entry name" value="AB_hydrolase_sf"/>
</dbReference>
<accession>A0A4Y1WR19</accession>
<dbReference type="PRINTS" id="PR00412">
    <property type="entry name" value="EPOXHYDRLASE"/>
</dbReference>
<dbReference type="InterPro" id="IPR029058">
    <property type="entry name" value="AB_hydrolase_fold"/>
</dbReference>
<keyword evidence="1" id="KW-0378">Hydrolase</keyword>
<dbReference type="EMBL" id="AP019735">
    <property type="protein sequence ID" value="BBL03541.1"/>
    <property type="molecule type" value="Genomic_DNA"/>
</dbReference>
<dbReference type="PANTHER" id="PTHR43798:SF33">
    <property type="entry name" value="HYDROLASE, PUTATIVE (AFU_ORTHOLOGUE AFUA_2G14860)-RELATED"/>
    <property type="match status" value="1"/>
</dbReference>